<dbReference type="Proteomes" id="UP000605201">
    <property type="component" value="Unassembled WGS sequence"/>
</dbReference>
<dbReference type="CDD" id="cd02042">
    <property type="entry name" value="ParAB_family"/>
    <property type="match status" value="1"/>
</dbReference>
<dbReference type="InterPro" id="IPR050678">
    <property type="entry name" value="DNA_Partitioning_ATPase"/>
</dbReference>
<name>A0A8J6TKW7_9BACT</name>
<dbReference type="PANTHER" id="PTHR13696">
    <property type="entry name" value="P-LOOP CONTAINING NUCLEOSIDE TRIPHOSPHATE HYDROLASE"/>
    <property type="match status" value="1"/>
</dbReference>
<feature type="domain" description="AAA" evidence="1">
    <location>
        <begin position="7"/>
        <end position="184"/>
    </location>
</feature>
<dbReference type="Gene3D" id="3.40.50.300">
    <property type="entry name" value="P-loop containing nucleotide triphosphate hydrolases"/>
    <property type="match status" value="1"/>
</dbReference>
<gene>
    <name evidence="2" type="ORF">H8D96_11820</name>
</gene>
<dbReference type="AlphaFoldDB" id="A0A8J6TKW7"/>
<protein>
    <submittedName>
        <fullName evidence="2">ParA family protein</fullName>
    </submittedName>
</protein>
<evidence type="ECO:0000313" key="2">
    <source>
        <dbReference type="EMBL" id="MBC8432589.1"/>
    </source>
</evidence>
<evidence type="ECO:0000259" key="1">
    <source>
        <dbReference type="Pfam" id="PF13614"/>
    </source>
</evidence>
<dbReference type="SUPFAM" id="SSF52540">
    <property type="entry name" value="P-loop containing nucleoside triphosphate hydrolases"/>
    <property type="match status" value="1"/>
</dbReference>
<comment type="caution">
    <text evidence="2">The sequence shown here is derived from an EMBL/GenBank/DDBJ whole genome shotgun (WGS) entry which is preliminary data.</text>
</comment>
<dbReference type="FunFam" id="3.40.50.300:FF:000285">
    <property type="entry name" value="Sporulation initiation inhibitor Soj"/>
    <property type="match status" value="1"/>
</dbReference>
<proteinExistence type="predicted"/>
<reference evidence="2 3" key="1">
    <citation type="submission" date="2020-08" db="EMBL/GenBank/DDBJ databases">
        <title>Bridging the membrane lipid divide: bacteria of the FCB group superphylum have the potential to synthesize archaeal ether lipids.</title>
        <authorList>
            <person name="Villanueva L."/>
            <person name="Von Meijenfeldt F.A.B."/>
            <person name="Westbye A.B."/>
            <person name="Yadav S."/>
            <person name="Hopmans E.C."/>
            <person name="Dutilh B.E."/>
            <person name="Sinninghe Damste J.S."/>
        </authorList>
    </citation>
    <scope>NUCLEOTIDE SEQUENCE [LARGE SCALE GENOMIC DNA]</scope>
    <source>
        <strain evidence="2">NIOZ-UU17</strain>
    </source>
</reference>
<sequence>MGSEQTRIIAVANEKGGVGKTVTVINLAAALRQEGKTVLVVDMDPQFNATRGLGVEVQEGMPTIYDLIMDKQAVKAADVIVQTRWEGLDLIPSHTDLAGAEVELIDVAGRENRLKEALESVPAKYDFILLDTPPSLSLLTVNVFAYAKEVIVPCQTHPYAYEALDELFDTIASIKDEINPGLAITGVVATLFDSRTRISHSIMEKLKTDKRYKDLLFETVIRVNTTIAESAGVGKPVIFFRQSSYGSTDYTSLARELQEKRPG</sequence>
<dbReference type="EMBL" id="JACNIG010000234">
    <property type="protein sequence ID" value="MBC8432589.1"/>
    <property type="molecule type" value="Genomic_DNA"/>
</dbReference>
<evidence type="ECO:0000313" key="3">
    <source>
        <dbReference type="Proteomes" id="UP000605201"/>
    </source>
</evidence>
<organism evidence="2 3">
    <name type="scientific">Candidatus Desulfatibia vada</name>
    <dbReference type="NCBI Taxonomy" id="2841696"/>
    <lineage>
        <taxon>Bacteria</taxon>
        <taxon>Pseudomonadati</taxon>
        <taxon>Thermodesulfobacteriota</taxon>
        <taxon>Desulfobacteria</taxon>
        <taxon>Desulfobacterales</taxon>
        <taxon>Desulfobacterales incertae sedis</taxon>
        <taxon>Candidatus Desulfatibia</taxon>
    </lineage>
</organism>
<dbReference type="PANTHER" id="PTHR13696:SF99">
    <property type="entry name" value="COBYRINIC ACID AC-DIAMIDE SYNTHASE"/>
    <property type="match status" value="1"/>
</dbReference>
<accession>A0A8J6TKW7</accession>
<dbReference type="InterPro" id="IPR027417">
    <property type="entry name" value="P-loop_NTPase"/>
</dbReference>
<dbReference type="InterPro" id="IPR025669">
    <property type="entry name" value="AAA_dom"/>
</dbReference>
<dbReference type="Pfam" id="PF13614">
    <property type="entry name" value="AAA_31"/>
    <property type="match status" value="1"/>
</dbReference>